<dbReference type="EMBL" id="PKHE01000010">
    <property type="protein sequence ID" value="PKY89059.1"/>
    <property type="molecule type" value="Genomic_DNA"/>
</dbReference>
<dbReference type="Pfam" id="PF21984">
    <property type="entry name" value="DnaD_N"/>
    <property type="match status" value="1"/>
</dbReference>
<name>A0A2I1K078_9LACT</name>
<organism evidence="5 6">
    <name type="scientific">Falseniella ignava</name>
    <dbReference type="NCBI Taxonomy" id="137730"/>
    <lineage>
        <taxon>Bacteria</taxon>
        <taxon>Bacillati</taxon>
        <taxon>Bacillota</taxon>
        <taxon>Bacilli</taxon>
        <taxon>Lactobacillales</taxon>
        <taxon>Aerococcaceae</taxon>
        <taxon>Falseniella</taxon>
    </lineage>
</organism>
<dbReference type="Proteomes" id="UP000234384">
    <property type="component" value="Unassembled WGS sequence"/>
</dbReference>
<dbReference type="InterPro" id="IPR053162">
    <property type="entry name" value="DnaD"/>
</dbReference>
<dbReference type="InterPro" id="IPR034829">
    <property type="entry name" value="DnaD-like_sf"/>
</dbReference>
<accession>A0A2I1K078</accession>
<dbReference type="SUPFAM" id="SSF158499">
    <property type="entry name" value="DnaD domain-like"/>
    <property type="match status" value="1"/>
</dbReference>
<dbReference type="InterPro" id="IPR053843">
    <property type="entry name" value="DnaD_N"/>
</dbReference>
<evidence type="ECO:0000256" key="1">
    <source>
        <dbReference type="ARBA" id="ARBA00093462"/>
    </source>
</evidence>
<dbReference type="Gene3D" id="1.10.10.10">
    <property type="entry name" value="Winged helix-like DNA-binding domain superfamily/Winged helix DNA-binding domain"/>
    <property type="match status" value="1"/>
</dbReference>
<evidence type="ECO:0000313" key="5">
    <source>
        <dbReference type="EMBL" id="PKY89059.1"/>
    </source>
</evidence>
<evidence type="ECO:0000259" key="4">
    <source>
        <dbReference type="Pfam" id="PF21984"/>
    </source>
</evidence>
<comment type="similarity">
    <text evidence="1">Belongs to the DnaB/DnaD family.</text>
</comment>
<evidence type="ECO:0000259" key="3">
    <source>
        <dbReference type="Pfam" id="PF07261"/>
    </source>
</evidence>
<dbReference type="RefSeq" id="WP_006701311.1">
    <property type="nucleotide sequence ID" value="NZ_PKHE01000010.1"/>
</dbReference>
<gene>
    <name evidence="5" type="ORF">CYJ57_04795</name>
</gene>
<dbReference type="InterPro" id="IPR036388">
    <property type="entry name" value="WH-like_DNA-bd_sf"/>
</dbReference>
<dbReference type="AlphaFoldDB" id="A0A2I1K078"/>
<sequence>MYESFYDWYKDGFTSIPNYLFNHYHEFDISSDEMVILLYILSQISQGNRVEDIQRISQHLGWSDHLVLETINQLVQKDYMEIELVENDYGKKTDHYTIRPLFAKLEVTRTAEPSADTQSNTNEKSLYQIFELEFGRPLSPIEIEYLQNWLVKDGYDEDLIIVALRQAVLNRAYNLKYIDRILLNWSKKNILTAQEAEREIEQFERNRTQTTDVSQQSKQYEHIQIPMDYWNSSSSS</sequence>
<feature type="domain" description="DnaD N-terminal" evidence="4">
    <location>
        <begin position="16"/>
        <end position="105"/>
    </location>
</feature>
<evidence type="ECO:0000256" key="2">
    <source>
        <dbReference type="SAM" id="Coils"/>
    </source>
</evidence>
<protein>
    <submittedName>
        <fullName evidence="5">DnaD domain protein</fullName>
    </submittedName>
</protein>
<proteinExistence type="inferred from homology"/>
<feature type="domain" description="DnaB/C C-terminal" evidence="3">
    <location>
        <begin position="127"/>
        <end position="199"/>
    </location>
</feature>
<reference evidence="5 6" key="1">
    <citation type="submission" date="2017-12" db="EMBL/GenBank/DDBJ databases">
        <title>Phylogenetic diversity of female urinary microbiome.</title>
        <authorList>
            <person name="Thomas-White K."/>
            <person name="Wolfe A.J."/>
        </authorList>
    </citation>
    <scope>NUCLEOTIDE SEQUENCE [LARGE SCALE GENOMIC DNA]</scope>
    <source>
        <strain evidence="5 6">UMB0898</strain>
    </source>
</reference>
<dbReference type="InterPro" id="IPR006343">
    <property type="entry name" value="DnaB/C_C"/>
</dbReference>
<dbReference type="Gene3D" id="1.10.10.630">
    <property type="entry name" value="DnaD domain-like"/>
    <property type="match status" value="1"/>
</dbReference>
<comment type="caution">
    <text evidence="5">The sequence shown here is derived from an EMBL/GenBank/DDBJ whole genome shotgun (WGS) entry which is preliminary data.</text>
</comment>
<feature type="coiled-coil region" evidence="2">
    <location>
        <begin position="186"/>
        <end position="213"/>
    </location>
</feature>
<dbReference type="PANTHER" id="PTHR37293">
    <property type="entry name" value="PHAGE REPLICATION PROTEIN-RELATED"/>
    <property type="match status" value="1"/>
</dbReference>
<dbReference type="NCBIfam" id="TIGR01446">
    <property type="entry name" value="DnaD_dom"/>
    <property type="match status" value="1"/>
</dbReference>
<evidence type="ECO:0000313" key="6">
    <source>
        <dbReference type="Proteomes" id="UP000234384"/>
    </source>
</evidence>
<dbReference type="OrthoDB" id="9770238at2"/>
<dbReference type="PANTHER" id="PTHR37293:SF6">
    <property type="entry name" value="DNA REPLICATION PROTEIN DNAD"/>
    <property type="match status" value="1"/>
</dbReference>
<dbReference type="Pfam" id="PF07261">
    <property type="entry name" value="DnaB_2"/>
    <property type="match status" value="1"/>
</dbReference>
<keyword evidence="2" id="KW-0175">Coiled coil</keyword>